<feature type="transmembrane region" description="Helical" evidence="5">
    <location>
        <begin position="49"/>
        <end position="67"/>
    </location>
</feature>
<protein>
    <recommendedName>
        <fullName evidence="6">G-protein coupled receptors family 3 profile domain-containing protein</fullName>
    </recommendedName>
</protein>
<evidence type="ECO:0000259" key="6">
    <source>
        <dbReference type="PROSITE" id="PS50259"/>
    </source>
</evidence>
<evidence type="ECO:0000256" key="4">
    <source>
        <dbReference type="ARBA" id="ARBA00023136"/>
    </source>
</evidence>
<keyword evidence="3 5" id="KW-1133">Transmembrane helix</keyword>
<keyword evidence="4 5" id="KW-0472">Membrane</keyword>
<organism evidence="7 8">
    <name type="scientific">Neocallimastix californiae</name>
    <dbReference type="NCBI Taxonomy" id="1754190"/>
    <lineage>
        <taxon>Eukaryota</taxon>
        <taxon>Fungi</taxon>
        <taxon>Fungi incertae sedis</taxon>
        <taxon>Chytridiomycota</taxon>
        <taxon>Chytridiomycota incertae sedis</taxon>
        <taxon>Neocallimastigomycetes</taxon>
        <taxon>Neocallimastigales</taxon>
        <taxon>Neocallimastigaceae</taxon>
        <taxon>Neocallimastix</taxon>
    </lineage>
</organism>
<evidence type="ECO:0000256" key="1">
    <source>
        <dbReference type="ARBA" id="ARBA00004141"/>
    </source>
</evidence>
<name>A0A1Y2BN79_9FUNG</name>
<feature type="transmembrane region" description="Helical" evidence="5">
    <location>
        <begin position="7"/>
        <end position="29"/>
    </location>
</feature>
<evidence type="ECO:0000256" key="2">
    <source>
        <dbReference type="ARBA" id="ARBA00022692"/>
    </source>
</evidence>
<feature type="domain" description="G-protein coupled receptors family 3 profile" evidence="6">
    <location>
        <begin position="1"/>
        <end position="137"/>
    </location>
</feature>
<dbReference type="GO" id="GO:0004930">
    <property type="term" value="F:G protein-coupled receptor activity"/>
    <property type="evidence" value="ECO:0007669"/>
    <property type="project" value="InterPro"/>
</dbReference>
<feature type="transmembrane region" description="Helical" evidence="5">
    <location>
        <begin position="109"/>
        <end position="129"/>
    </location>
</feature>
<keyword evidence="2 5" id="KW-0812">Transmembrane</keyword>
<gene>
    <name evidence="7" type="ORF">LY90DRAFT_704849</name>
</gene>
<accession>A0A1Y2BN79</accession>
<reference evidence="7 8" key="1">
    <citation type="submission" date="2016-08" db="EMBL/GenBank/DDBJ databases">
        <title>A Parts List for Fungal Cellulosomes Revealed by Comparative Genomics.</title>
        <authorList>
            <consortium name="DOE Joint Genome Institute"/>
            <person name="Haitjema C.H."/>
            <person name="Gilmore S.P."/>
            <person name="Henske J.K."/>
            <person name="Solomon K.V."/>
            <person name="De Groot R."/>
            <person name="Kuo A."/>
            <person name="Mondo S.J."/>
            <person name="Salamov A.A."/>
            <person name="Labutti K."/>
            <person name="Zhao Z."/>
            <person name="Chiniquy J."/>
            <person name="Barry K."/>
            <person name="Brewer H.M."/>
            <person name="Purvine S.O."/>
            <person name="Wright A.T."/>
            <person name="Boxma B."/>
            <person name="Van Alen T."/>
            <person name="Hackstein J.H."/>
            <person name="Baker S.E."/>
            <person name="Grigoriev I.V."/>
            <person name="O'Malley M.A."/>
        </authorList>
    </citation>
    <scope>NUCLEOTIDE SEQUENCE [LARGE SCALE GENOMIC DNA]</scope>
    <source>
        <strain evidence="7 8">G1</strain>
    </source>
</reference>
<evidence type="ECO:0000256" key="3">
    <source>
        <dbReference type="ARBA" id="ARBA00022989"/>
    </source>
</evidence>
<dbReference type="OrthoDB" id="10556278at2759"/>
<proteinExistence type="predicted"/>
<feature type="transmembrane region" description="Helical" evidence="5">
    <location>
        <begin position="79"/>
        <end position="97"/>
    </location>
</feature>
<comment type="subcellular location">
    <subcellularLocation>
        <location evidence="1">Membrane</location>
        <topology evidence="1">Multi-pass membrane protein</topology>
    </subcellularLocation>
</comment>
<evidence type="ECO:0000313" key="7">
    <source>
        <dbReference type="EMBL" id="ORY36216.1"/>
    </source>
</evidence>
<evidence type="ECO:0000313" key="8">
    <source>
        <dbReference type="Proteomes" id="UP000193920"/>
    </source>
</evidence>
<dbReference type="InterPro" id="IPR017978">
    <property type="entry name" value="GPCR_3_C"/>
</dbReference>
<keyword evidence="8" id="KW-1185">Reference proteome</keyword>
<evidence type="ECO:0000256" key="5">
    <source>
        <dbReference type="SAM" id="Phobius"/>
    </source>
</evidence>
<dbReference type="GO" id="GO:0016020">
    <property type="term" value="C:membrane"/>
    <property type="evidence" value="ECO:0007669"/>
    <property type="project" value="UniProtKB-SubCell"/>
</dbReference>
<dbReference type="Proteomes" id="UP000193920">
    <property type="component" value="Unassembled WGS sequence"/>
</dbReference>
<dbReference type="EMBL" id="MCOG01000149">
    <property type="protein sequence ID" value="ORY36216.1"/>
    <property type="molecule type" value="Genomic_DNA"/>
</dbReference>
<dbReference type="AlphaFoldDB" id="A0A1Y2BN79"/>
<dbReference type="PROSITE" id="PS50259">
    <property type="entry name" value="G_PROTEIN_RECEP_F3_4"/>
    <property type="match status" value="1"/>
</dbReference>
<comment type="caution">
    <text evidence="7">The sequence shown here is derived from an EMBL/GenBank/DDBJ whole genome shotgun (WGS) entry which is preliminary data.</text>
</comment>
<sequence length="242" mass="27541">MYSIIFFIALVHISLMVFWIVTDNINITFNLTTDKKEYTACLYHNSKTLSTVFNLVILFIGCFLSYANRNVKKNFKEDLIVPAYTYILFTILMEFISSEKGISIEVQDLFNTIGTFINTIVTIYYLFFIKFYNLFTRKSIEESLSKNSLSKNSLSKNSGSLYNIKSNSKGNIASRGIIGTQKLDSNESLANSNNNSNGSLCNIANGLNKSSLFHNSSFINRSDHIKYSSNNSLHYNIPLHRK</sequence>